<name>A0AAN1UBX8_VIBVL</name>
<dbReference type="Proteomes" id="UP000263418">
    <property type="component" value="Chromosome 1"/>
</dbReference>
<dbReference type="AlphaFoldDB" id="A0AAN1UBX8"/>
<evidence type="ECO:0000313" key="2">
    <source>
        <dbReference type="Proteomes" id="UP000263418"/>
    </source>
</evidence>
<proteinExistence type="predicted"/>
<dbReference type="RefSeq" id="WP_118893645.1">
    <property type="nucleotide sequence ID" value="NZ_CP019290.1"/>
</dbReference>
<protein>
    <submittedName>
        <fullName evidence="1">Uncharacterized protein</fullName>
    </submittedName>
</protein>
<gene>
    <name evidence="1" type="ORF">FORC53_1354</name>
</gene>
<dbReference type="EMBL" id="CP019290">
    <property type="protein sequence ID" value="AXX59693.1"/>
    <property type="molecule type" value="Genomic_DNA"/>
</dbReference>
<sequence length="272" mass="31080">MSKEIEKVSSPKQVFEHVKLDYTNISVGAHDNINFGFKFQVMPFDYLSYAQKDMSEISPKGLINALSNAKRSIDCLIEVVLRSLSIDPNNIEKSALDFCAHVLSEKEQDIKPMSLRLFCALGFAPSFMISEVRNLRNKVEHEFHIPEELEVVRALEVSELLINNVKAKEIFSSTIDISDVKRHEKAGEGYITGVYFEQDYKTGGFKLSGTGKCGLEVEYEFNANETEYFYLLRAMFVADHDREKLVTTIYKLLDVLDIATPSEFRKVRSVHR</sequence>
<evidence type="ECO:0000313" key="1">
    <source>
        <dbReference type="EMBL" id="AXX59693.1"/>
    </source>
</evidence>
<accession>A0AAN1UBX8</accession>
<reference evidence="1 2" key="1">
    <citation type="submission" date="2017-01" db="EMBL/GenBank/DDBJ databases">
        <title>Complete Genome Sequence of Vibrio vulnificus FORC_053.</title>
        <authorList>
            <consortium name="Food-borne Pathogen Omics Research Center"/>
            <person name="Chung H.Y."/>
            <person name="Na E.J."/>
            <person name="Song J.S."/>
            <person name="Kim H."/>
            <person name="Lee J.-H."/>
            <person name="Ryu S."/>
            <person name="Choi S.H."/>
        </authorList>
    </citation>
    <scope>NUCLEOTIDE SEQUENCE [LARGE SCALE GENOMIC DNA]</scope>
    <source>
        <strain evidence="1 2">FORC_053</strain>
    </source>
</reference>
<organism evidence="1 2">
    <name type="scientific">Vibrio vulnificus</name>
    <dbReference type="NCBI Taxonomy" id="672"/>
    <lineage>
        <taxon>Bacteria</taxon>
        <taxon>Pseudomonadati</taxon>
        <taxon>Pseudomonadota</taxon>
        <taxon>Gammaproteobacteria</taxon>
        <taxon>Vibrionales</taxon>
        <taxon>Vibrionaceae</taxon>
        <taxon>Vibrio</taxon>
    </lineage>
</organism>